<reference evidence="1 2" key="1">
    <citation type="submission" date="2018-03" db="EMBL/GenBank/DDBJ databases">
        <title>Phenotypic and genomic properties of Cyclonatronum proteinivorum gen. nov., sp. nov., a haloalkaliphilic bacteroidete from soda lakes possessing Na+-translocating rhodopsin.</title>
        <authorList>
            <person name="Toshchakov S.V."/>
            <person name="Korzhenkov A."/>
            <person name="Samarov N.I."/>
            <person name="Kublanov I.V."/>
            <person name="Muntyan M.S."/>
            <person name="Sorokin D.Y."/>
        </authorList>
    </citation>
    <scope>NUCLEOTIDE SEQUENCE [LARGE SCALE GENOMIC DNA]</scope>
    <source>
        <strain evidence="1 2">Omega</strain>
    </source>
</reference>
<accession>A0A345UM89</accession>
<dbReference type="AlphaFoldDB" id="A0A345UM89"/>
<keyword evidence="2" id="KW-1185">Reference proteome</keyword>
<dbReference type="Proteomes" id="UP000254808">
    <property type="component" value="Chromosome"/>
</dbReference>
<evidence type="ECO:0000313" key="1">
    <source>
        <dbReference type="EMBL" id="AXJ01591.1"/>
    </source>
</evidence>
<protein>
    <submittedName>
        <fullName evidence="1">Uncharacterized protein</fullName>
    </submittedName>
</protein>
<sequence length="52" mass="6285">MRMQAGMEIEMRKRLHYENAGFWAIFSLHTNRFPNLLSDRFYHGRRATASLR</sequence>
<name>A0A345UM89_9BACT</name>
<proteinExistence type="predicted"/>
<dbReference type="EMBL" id="CP027806">
    <property type="protein sequence ID" value="AXJ01591.1"/>
    <property type="molecule type" value="Genomic_DNA"/>
</dbReference>
<dbReference type="KEGG" id="cprv:CYPRO_2349"/>
<organism evidence="1 2">
    <name type="scientific">Cyclonatronum proteinivorum</name>
    <dbReference type="NCBI Taxonomy" id="1457365"/>
    <lineage>
        <taxon>Bacteria</taxon>
        <taxon>Pseudomonadati</taxon>
        <taxon>Balneolota</taxon>
        <taxon>Balneolia</taxon>
        <taxon>Balneolales</taxon>
        <taxon>Cyclonatronaceae</taxon>
        <taxon>Cyclonatronum</taxon>
    </lineage>
</organism>
<gene>
    <name evidence="1" type="ORF">CYPRO_2349</name>
</gene>
<evidence type="ECO:0000313" key="2">
    <source>
        <dbReference type="Proteomes" id="UP000254808"/>
    </source>
</evidence>